<dbReference type="OrthoDB" id="3786994at2"/>
<gene>
    <name evidence="2" type="ORF">AO501_34395</name>
</gene>
<reference evidence="2 3" key="1">
    <citation type="submission" date="2015-10" db="EMBL/GenBank/DDBJ databases">
        <title>Mycobacterium gordonae draft genome assembly.</title>
        <authorList>
            <person name="Ustinova V."/>
            <person name="Smirnova T."/>
            <person name="Blagodatskikh K."/>
            <person name="Varlamov D."/>
            <person name="Larionova E."/>
            <person name="Chernousova L."/>
        </authorList>
    </citation>
    <scope>NUCLEOTIDE SEQUENCE [LARGE SCALE GENOMIC DNA]</scope>
    <source>
        <strain evidence="2 3">CTRI 14-8773</strain>
    </source>
</reference>
<protein>
    <recommendedName>
        <fullName evidence="4">GAF domain-containing protein</fullName>
    </recommendedName>
</protein>
<evidence type="ECO:0000313" key="2">
    <source>
        <dbReference type="EMBL" id="KQH76913.1"/>
    </source>
</evidence>
<dbReference type="AlphaFoldDB" id="A0A0Q2LLM9"/>
<dbReference type="EMBL" id="LKTM01000340">
    <property type="protein sequence ID" value="KQH76913.1"/>
    <property type="molecule type" value="Genomic_DNA"/>
</dbReference>
<sequence>MGDVADVYRAPMRSRSNTIDPRATSERARRLGLCGFGQLAANPAEEERLARRVDRFAAAADGSFVWTRDPDELFWLGRLDGPYFRDDDDGAVAVDLVHVRRCTWLPEPLLEPEVPGAVVATFRRGGRNFQQTHHQSVGRQTQQLWDGRRPGS</sequence>
<evidence type="ECO:0008006" key="4">
    <source>
        <dbReference type="Google" id="ProtNLM"/>
    </source>
</evidence>
<comment type="caution">
    <text evidence="2">The sequence shown here is derived from an EMBL/GenBank/DDBJ whole genome shotgun (WGS) entry which is preliminary data.</text>
</comment>
<proteinExistence type="predicted"/>
<dbReference type="Proteomes" id="UP000051677">
    <property type="component" value="Unassembled WGS sequence"/>
</dbReference>
<feature type="region of interest" description="Disordered" evidence="1">
    <location>
        <begin position="129"/>
        <end position="152"/>
    </location>
</feature>
<organism evidence="2 3">
    <name type="scientific">Mycobacterium gordonae</name>
    <dbReference type="NCBI Taxonomy" id="1778"/>
    <lineage>
        <taxon>Bacteria</taxon>
        <taxon>Bacillati</taxon>
        <taxon>Actinomycetota</taxon>
        <taxon>Actinomycetes</taxon>
        <taxon>Mycobacteriales</taxon>
        <taxon>Mycobacteriaceae</taxon>
        <taxon>Mycobacterium</taxon>
    </lineage>
</organism>
<evidence type="ECO:0000256" key="1">
    <source>
        <dbReference type="SAM" id="MobiDB-lite"/>
    </source>
</evidence>
<evidence type="ECO:0000313" key="3">
    <source>
        <dbReference type="Proteomes" id="UP000051677"/>
    </source>
</evidence>
<accession>A0A0Q2LLM9</accession>
<name>A0A0Q2LLM9_MYCGO</name>
<feature type="compositionally biased region" description="Polar residues" evidence="1">
    <location>
        <begin position="129"/>
        <end position="144"/>
    </location>
</feature>